<feature type="region of interest" description="Disordered" evidence="1">
    <location>
        <begin position="607"/>
        <end position="673"/>
    </location>
</feature>
<feature type="compositionally biased region" description="Low complexity" evidence="1">
    <location>
        <begin position="659"/>
        <end position="669"/>
    </location>
</feature>
<feature type="compositionally biased region" description="Basic and acidic residues" evidence="1">
    <location>
        <begin position="363"/>
        <end position="373"/>
    </location>
</feature>
<feature type="compositionally biased region" description="Low complexity" evidence="1">
    <location>
        <begin position="622"/>
        <end position="648"/>
    </location>
</feature>
<feature type="region of interest" description="Disordered" evidence="1">
    <location>
        <begin position="415"/>
        <end position="434"/>
    </location>
</feature>
<dbReference type="InParanoid" id="D7G143"/>
<evidence type="ECO:0000256" key="1">
    <source>
        <dbReference type="SAM" id="MobiDB-lite"/>
    </source>
</evidence>
<evidence type="ECO:0000313" key="2">
    <source>
        <dbReference type="EMBL" id="CBJ33153.1"/>
    </source>
</evidence>
<accession>D7G143</accession>
<feature type="compositionally biased region" description="Basic and acidic residues" evidence="1">
    <location>
        <begin position="62"/>
        <end position="74"/>
    </location>
</feature>
<feature type="compositionally biased region" description="Gly residues" evidence="1">
    <location>
        <begin position="94"/>
        <end position="104"/>
    </location>
</feature>
<protein>
    <submittedName>
        <fullName evidence="2">Uncharacterized protein</fullName>
    </submittedName>
</protein>
<feature type="compositionally biased region" description="Basic and acidic residues" evidence="1">
    <location>
        <begin position="45"/>
        <end position="55"/>
    </location>
</feature>
<evidence type="ECO:0000313" key="3">
    <source>
        <dbReference type="Proteomes" id="UP000002630"/>
    </source>
</evidence>
<gene>
    <name evidence="2" type="ORF">Esi_0433_0010</name>
</gene>
<feature type="region of interest" description="Disordered" evidence="1">
    <location>
        <begin position="345"/>
        <end position="373"/>
    </location>
</feature>
<feature type="compositionally biased region" description="Basic and acidic residues" evidence="1">
    <location>
        <begin position="535"/>
        <end position="548"/>
    </location>
</feature>
<reference evidence="2 3" key="1">
    <citation type="journal article" date="2010" name="Nature">
        <title>The Ectocarpus genome and the independent evolution of multicellularity in brown algae.</title>
        <authorList>
            <person name="Cock J.M."/>
            <person name="Sterck L."/>
            <person name="Rouze P."/>
            <person name="Scornet D."/>
            <person name="Allen A.E."/>
            <person name="Amoutzias G."/>
            <person name="Anthouard V."/>
            <person name="Artiguenave F."/>
            <person name="Aury J.M."/>
            <person name="Badger J.H."/>
            <person name="Beszteri B."/>
            <person name="Billiau K."/>
            <person name="Bonnet E."/>
            <person name="Bothwell J.H."/>
            <person name="Bowler C."/>
            <person name="Boyen C."/>
            <person name="Brownlee C."/>
            <person name="Carrano C.J."/>
            <person name="Charrier B."/>
            <person name="Cho G.Y."/>
            <person name="Coelho S.M."/>
            <person name="Collen J."/>
            <person name="Corre E."/>
            <person name="Da Silva C."/>
            <person name="Delage L."/>
            <person name="Delaroque N."/>
            <person name="Dittami S.M."/>
            <person name="Doulbeau S."/>
            <person name="Elias M."/>
            <person name="Farnham G."/>
            <person name="Gachon C.M."/>
            <person name="Gschloessl B."/>
            <person name="Heesch S."/>
            <person name="Jabbari K."/>
            <person name="Jubin C."/>
            <person name="Kawai H."/>
            <person name="Kimura K."/>
            <person name="Kloareg B."/>
            <person name="Kupper F.C."/>
            <person name="Lang D."/>
            <person name="Le Bail A."/>
            <person name="Leblanc C."/>
            <person name="Lerouge P."/>
            <person name="Lohr M."/>
            <person name="Lopez P.J."/>
            <person name="Martens C."/>
            <person name="Maumus F."/>
            <person name="Michel G."/>
            <person name="Miranda-Saavedra D."/>
            <person name="Morales J."/>
            <person name="Moreau H."/>
            <person name="Motomura T."/>
            <person name="Nagasato C."/>
            <person name="Napoli C.A."/>
            <person name="Nelson D.R."/>
            <person name="Nyvall-Collen P."/>
            <person name="Peters A.F."/>
            <person name="Pommier C."/>
            <person name="Potin P."/>
            <person name="Poulain J."/>
            <person name="Quesneville H."/>
            <person name="Read B."/>
            <person name="Rensing S.A."/>
            <person name="Ritter A."/>
            <person name="Rousvoal S."/>
            <person name="Samanta M."/>
            <person name="Samson G."/>
            <person name="Schroeder D.C."/>
            <person name="Segurens B."/>
            <person name="Strittmatter M."/>
            <person name="Tonon T."/>
            <person name="Tregear J.W."/>
            <person name="Valentin K."/>
            <person name="von Dassow P."/>
            <person name="Yamagishi T."/>
            <person name="Van de Peer Y."/>
            <person name="Wincker P."/>
        </authorList>
    </citation>
    <scope>NUCLEOTIDE SEQUENCE [LARGE SCALE GENOMIC DNA]</scope>
    <source>
        <strain evidence="3">Ec32 / CCAP1310/4</strain>
    </source>
</reference>
<dbReference type="AlphaFoldDB" id="D7G143"/>
<organism evidence="2 3">
    <name type="scientific">Ectocarpus siliculosus</name>
    <name type="common">Brown alga</name>
    <name type="synonym">Conferva siliculosa</name>
    <dbReference type="NCBI Taxonomy" id="2880"/>
    <lineage>
        <taxon>Eukaryota</taxon>
        <taxon>Sar</taxon>
        <taxon>Stramenopiles</taxon>
        <taxon>Ochrophyta</taxon>
        <taxon>PX clade</taxon>
        <taxon>Phaeophyceae</taxon>
        <taxon>Ectocarpales</taxon>
        <taxon>Ectocarpaceae</taxon>
        <taxon>Ectocarpus</taxon>
    </lineage>
</organism>
<sequence>MITSWEGTKMQRRRREDSRKLFGSLWGLSLLRQWAADDTVFDAFERPSPSEEDAQRPSNGHLNDRSGARRREQAMETVVPCKGSSTTARASSAGTGGLGHGGGDLRLAATPRERELSLVLEAMPSVGEEVAVDLFTPGGVGACMRNGQMQAQARTALCSRCAPSGGGGRTALCSVVKNYPNRSCWFFSFAVFRECSSAVTKATLSPPPSPCQLQLNVDFRWTGSRAQWTALYRGPSRGKLRVDGLEPGRRYRFRSRLSTSMGAGRRGGSWRHASFCTLPERPPAPVAAGWLPGGPALSAETPRLGDDRDTSGGNSRLRRLSVLSGGDARGKNGFENLRLKMGVERSSTCGRPEGIPLTSETATRNKTEGPWHKSAEDCGMWVVECRTRLRFTGGYAWCTDDRTALEWAGGVGATKGPAESGVNSAGAAADDRNNSSTTINLCRSAQGGADDDGGGQELRSEESMDAGAPWELVYRGRRSMCVVGSLSLGSSYAFRCARENADGQVGPWSTDLWCTVPGSTKKFDRRSSCGNRKRNASDNRKTARGDPHVAGDATLLLNGISSPDAIAGNQPRPMSESKATEFQPRFNLLVPALVDAFARLAEDGDRWIGSTRSTPLRPPPRRAVATRRPAATSAATPAATADPTSTQTTHDREHHHGASSKGSGSAQQGETAKMVWDEHWDSERRIPFFSLRGRDLSVWQIPAL</sequence>
<feature type="region of interest" description="Disordered" evidence="1">
    <location>
        <begin position="45"/>
        <end position="105"/>
    </location>
</feature>
<keyword evidence="3" id="KW-1185">Reference proteome</keyword>
<dbReference type="Proteomes" id="UP000002630">
    <property type="component" value="Linkage Group LG18"/>
</dbReference>
<proteinExistence type="predicted"/>
<feature type="region of interest" description="Disordered" evidence="1">
    <location>
        <begin position="524"/>
        <end position="548"/>
    </location>
</feature>
<dbReference type="EMBL" id="FN649743">
    <property type="protein sequence ID" value="CBJ33153.1"/>
    <property type="molecule type" value="Genomic_DNA"/>
</dbReference>
<dbReference type="OrthoDB" id="10425521at2759"/>
<feature type="region of interest" description="Disordered" evidence="1">
    <location>
        <begin position="292"/>
        <end position="318"/>
    </location>
</feature>
<feature type="compositionally biased region" description="Low complexity" evidence="1">
    <location>
        <begin position="83"/>
        <end position="93"/>
    </location>
</feature>
<name>D7G143_ECTSI</name>
<dbReference type="EMBL" id="FN648634">
    <property type="protein sequence ID" value="CBJ33153.1"/>
    <property type="molecule type" value="Genomic_DNA"/>
</dbReference>
<feature type="region of interest" description="Disordered" evidence="1">
    <location>
        <begin position="442"/>
        <end position="465"/>
    </location>
</feature>